<dbReference type="AlphaFoldDB" id="A0AAJ2GXE3"/>
<name>A0AAJ2GXE3_9HYPH</name>
<reference evidence="1" key="1">
    <citation type="submission" date="2023-04" db="EMBL/GenBank/DDBJ databases">
        <title>Genomic characterization of faba bean (Vicia faba) microsymbionts in Mexican soils.</title>
        <authorList>
            <person name="Rivera Orduna F.N."/>
            <person name="Guevara-Luna J."/>
            <person name="Yan J."/>
            <person name="Arroyo-Herrera I."/>
            <person name="Li Y."/>
            <person name="Vasquez-Murrieta M.S."/>
            <person name="Wang E.T."/>
        </authorList>
    </citation>
    <scope>NUCLEOTIDE SEQUENCE</scope>
    <source>
        <strain evidence="1">CH26</strain>
    </source>
</reference>
<organism evidence="1 2">
    <name type="scientific">Rhizobium hidalgonense</name>
    <dbReference type="NCBI Taxonomy" id="1538159"/>
    <lineage>
        <taxon>Bacteria</taxon>
        <taxon>Pseudomonadati</taxon>
        <taxon>Pseudomonadota</taxon>
        <taxon>Alphaproteobacteria</taxon>
        <taxon>Hyphomicrobiales</taxon>
        <taxon>Rhizobiaceae</taxon>
        <taxon>Rhizobium/Agrobacterium group</taxon>
        <taxon>Rhizobium</taxon>
    </lineage>
</organism>
<comment type="caution">
    <text evidence="1">The sequence shown here is derived from an EMBL/GenBank/DDBJ whole genome shotgun (WGS) entry which is preliminary data.</text>
</comment>
<evidence type="ECO:0000313" key="2">
    <source>
        <dbReference type="Proteomes" id="UP001268610"/>
    </source>
</evidence>
<dbReference type="RefSeq" id="WP_165779358.1">
    <property type="nucleotide sequence ID" value="NZ_JAVLSF010000013.1"/>
</dbReference>
<dbReference type="EMBL" id="JAVLSF010000013">
    <property type="protein sequence ID" value="MDR9775137.1"/>
    <property type="molecule type" value="Genomic_DNA"/>
</dbReference>
<dbReference type="Proteomes" id="UP001268610">
    <property type="component" value="Unassembled WGS sequence"/>
</dbReference>
<accession>A0AAJ2GXE3</accession>
<sequence length="48" mass="5253">MSAADDDGNLKLQREHIKSFINHKSAQAAVFSASFSIAKQLSDGFLTR</sequence>
<gene>
    <name evidence="1" type="ORF">RJJ65_21280</name>
</gene>
<evidence type="ECO:0000313" key="1">
    <source>
        <dbReference type="EMBL" id="MDR9775137.1"/>
    </source>
</evidence>
<protein>
    <submittedName>
        <fullName evidence="1">Uncharacterized protein</fullName>
    </submittedName>
</protein>
<proteinExistence type="predicted"/>